<proteinExistence type="predicted"/>
<accession>A0AC35ESE5</accession>
<protein>
    <submittedName>
        <fullName evidence="2">Uncharacterized protein</fullName>
    </submittedName>
</protein>
<dbReference type="WBParaSite" id="PS1159_v2.g10357.t1">
    <property type="protein sequence ID" value="PS1159_v2.g10357.t1"/>
    <property type="gene ID" value="PS1159_v2.g10357"/>
</dbReference>
<sequence length="151" mass="17052">MVIGYMNNKKGYTHIELELYVIVAGFNFVPLLFIGIFDCFYGRYFFCIAPAVIISALVLDRIFVHPDDYFHLFVDTIELIPKRDWQERLQPITVSINEQQRANIQSQLPQSSDIPPPTSDAPPPTSDAPIPSSEVVQQPQQESSNAPSQKA</sequence>
<organism evidence="1 2">
    <name type="scientific">Panagrolaimus sp. PS1159</name>
    <dbReference type="NCBI Taxonomy" id="55785"/>
    <lineage>
        <taxon>Eukaryota</taxon>
        <taxon>Metazoa</taxon>
        <taxon>Ecdysozoa</taxon>
        <taxon>Nematoda</taxon>
        <taxon>Chromadorea</taxon>
        <taxon>Rhabditida</taxon>
        <taxon>Tylenchina</taxon>
        <taxon>Panagrolaimomorpha</taxon>
        <taxon>Panagrolaimoidea</taxon>
        <taxon>Panagrolaimidae</taxon>
        <taxon>Panagrolaimus</taxon>
    </lineage>
</organism>
<dbReference type="Proteomes" id="UP000887580">
    <property type="component" value="Unplaced"/>
</dbReference>
<evidence type="ECO:0000313" key="1">
    <source>
        <dbReference type="Proteomes" id="UP000887580"/>
    </source>
</evidence>
<reference evidence="2" key="1">
    <citation type="submission" date="2022-11" db="UniProtKB">
        <authorList>
            <consortium name="WormBaseParasite"/>
        </authorList>
    </citation>
    <scope>IDENTIFICATION</scope>
</reference>
<evidence type="ECO:0000313" key="2">
    <source>
        <dbReference type="WBParaSite" id="PS1159_v2.g10357.t1"/>
    </source>
</evidence>
<name>A0AC35ESE5_9BILA</name>